<feature type="compositionally biased region" description="Polar residues" evidence="8">
    <location>
        <begin position="1"/>
        <end position="26"/>
    </location>
</feature>
<dbReference type="Proteomes" id="UP000765509">
    <property type="component" value="Unassembled WGS sequence"/>
</dbReference>
<dbReference type="PANTHER" id="PTHR10012:SF0">
    <property type="entry name" value="SERINE_THREONINE-PROTEIN PHOSPHATASE 2A ACTIVATOR"/>
    <property type="match status" value="1"/>
</dbReference>
<dbReference type="GO" id="GO:0008160">
    <property type="term" value="F:protein tyrosine phosphatase activator activity"/>
    <property type="evidence" value="ECO:0007669"/>
    <property type="project" value="TreeGrafter"/>
</dbReference>
<evidence type="ECO:0000256" key="2">
    <source>
        <dbReference type="ARBA" id="ARBA00004496"/>
    </source>
</evidence>
<dbReference type="EC" id="5.2.1.8" evidence="7"/>
<evidence type="ECO:0000256" key="4">
    <source>
        <dbReference type="ARBA" id="ARBA00022490"/>
    </source>
</evidence>
<evidence type="ECO:0000256" key="5">
    <source>
        <dbReference type="ARBA" id="ARBA00023110"/>
    </source>
</evidence>
<keyword evidence="4 7" id="KW-0963">Cytoplasm</keyword>
<dbReference type="GO" id="GO:0005634">
    <property type="term" value="C:nucleus"/>
    <property type="evidence" value="ECO:0007669"/>
    <property type="project" value="TreeGrafter"/>
</dbReference>
<feature type="region of interest" description="Disordered" evidence="8">
    <location>
        <begin position="1"/>
        <end position="29"/>
    </location>
</feature>
<feature type="compositionally biased region" description="Acidic residues" evidence="8">
    <location>
        <begin position="400"/>
        <end position="409"/>
    </location>
</feature>
<reference evidence="9" key="1">
    <citation type="submission" date="2021-03" db="EMBL/GenBank/DDBJ databases">
        <title>Draft genome sequence of rust myrtle Austropuccinia psidii MF-1, a brazilian biotype.</title>
        <authorList>
            <person name="Quecine M.C."/>
            <person name="Pachon D.M.R."/>
            <person name="Bonatelli M.L."/>
            <person name="Correr F.H."/>
            <person name="Franceschini L.M."/>
            <person name="Leite T.F."/>
            <person name="Margarido G.R.A."/>
            <person name="Almeida C.A."/>
            <person name="Ferrarezi J.A."/>
            <person name="Labate C.A."/>
        </authorList>
    </citation>
    <scope>NUCLEOTIDE SEQUENCE</scope>
    <source>
        <strain evidence="9">MF-1</strain>
    </source>
</reference>
<name>A0A9Q3BB66_9BASI</name>
<evidence type="ECO:0000256" key="8">
    <source>
        <dbReference type="SAM" id="MobiDB-lite"/>
    </source>
</evidence>
<comment type="catalytic activity">
    <reaction evidence="1 7">
        <text>[protein]-peptidylproline (omega=180) = [protein]-peptidylproline (omega=0)</text>
        <dbReference type="Rhea" id="RHEA:16237"/>
        <dbReference type="Rhea" id="RHEA-COMP:10747"/>
        <dbReference type="Rhea" id="RHEA-COMP:10748"/>
        <dbReference type="ChEBI" id="CHEBI:83833"/>
        <dbReference type="ChEBI" id="CHEBI:83834"/>
        <dbReference type="EC" id="5.2.1.8"/>
    </reaction>
</comment>
<comment type="similarity">
    <text evidence="3 7">Belongs to the PTPA-type PPIase family.</text>
</comment>
<gene>
    <name evidence="9" type="ORF">O181_001986</name>
</gene>
<evidence type="ECO:0000256" key="6">
    <source>
        <dbReference type="ARBA" id="ARBA00023235"/>
    </source>
</evidence>
<dbReference type="SUPFAM" id="SSF140984">
    <property type="entry name" value="PTPA-like"/>
    <property type="match status" value="1"/>
</dbReference>
<evidence type="ECO:0000256" key="1">
    <source>
        <dbReference type="ARBA" id="ARBA00000971"/>
    </source>
</evidence>
<dbReference type="Pfam" id="PF03095">
    <property type="entry name" value="PTPA"/>
    <property type="match status" value="1"/>
</dbReference>
<protein>
    <recommendedName>
        <fullName evidence="7">Serine/threonine-protein phosphatase 2A activator</fullName>
        <ecNumber evidence="7">5.2.1.8</ecNumber>
    </recommendedName>
    <alternativeName>
        <fullName evidence="7">Phosphotyrosyl phosphatase activator</fullName>
    </alternativeName>
</protein>
<dbReference type="EMBL" id="AVOT02000317">
    <property type="protein sequence ID" value="MBW0462271.1"/>
    <property type="molecule type" value="Genomic_DNA"/>
</dbReference>
<comment type="function">
    <text evidence="7">PPIases accelerate the folding of proteins. It catalyzes the cis-trans isomerization of proline imidic peptide bonds in oligopeptides.</text>
</comment>
<dbReference type="PANTHER" id="PTHR10012">
    <property type="entry name" value="SERINE/THREONINE-PROTEIN PHOSPHATASE 2A REGULATORY SUBUNIT B"/>
    <property type="match status" value="1"/>
</dbReference>
<organism evidence="9 10">
    <name type="scientific">Austropuccinia psidii MF-1</name>
    <dbReference type="NCBI Taxonomy" id="1389203"/>
    <lineage>
        <taxon>Eukaryota</taxon>
        <taxon>Fungi</taxon>
        <taxon>Dikarya</taxon>
        <taxon>Basidiomycota</taxon>
        <taxon>Pucciniomycotina</taxon>
        <taxon>Pucciniomycetes</taxon>
        <taxon>Pucciniales</taxon>
        <taxon>Sphaerophragmiaceae</taxon>
        <taxon>Austropuccinia</taxon>
    </lineage>
</organism>
<dbReference type="GO" id="GO:0005737">
    <property type="term" value="C:cytoplasm"/>
    <property type="evidence" value="ECO:0007669"/>
    <property type="project" value="UniProtKB-SubCell"/>
</dbReference>
<sequence length="422" mass="48563">MSSNIRIPSTSHLQKSQNPGAQSNDFLSAPPPIPFVNPRKLMEHRLPLSTTGIQDPCDLKIVPRKKIFHQNDLNRLFNTIGLNRLMIVLLNLCYHCSKFGTLDFSNSSQINQLIESLSPKSKAIIKIFDELDKWIAEIPLDDQDRQRFGNKSFKIWGRRLESEAEKLHEEVLKDDDSYQWIKDELLFHFKTSFGSFLRLDYGTGHELSFLAYLSILHLTRILTKKDLLTTVLVIYQRYFNTCRSLQEVYRLEPAGSKGAYGLDDHFHLVYVFGSAQLLNHTTLTPSHIVDRKFLSNFSSSHHHSIQLENGSIVSLSSSLFFSAIEHINRLKRGPFHEHSPILYNLSQTVPNWSKVLNGSVKMFQGEILNKLQVMQHFFFTDHLQGVLCWDLMIDDHGGEFGEEFSDDENQNQLVQSKAKTET</sequence>
<evidence type="ECO:0000313" key="10">
    <source>
        <dbReference type="Proteomes" id="UP000765509"/>
    </source>
</evidence>
<dbReference type="InterPro" id="IPR037218">
    <property type="entry name" value="PTPA_sf"/>
</dbReference>
<evidence type="ECO:0000256" key="7">
    <source>
        <dbReference type="RuleBase" id="RU361210"/>
    </source>
</evidence>
<accession>A0A9Q3BB66</accession>
<dbReference type="InterPro" id="IPR004327">
    <property type="entry name" value="Phstyr_phstse_ac"/>
</dbReference>
<dbReference type="Gene3D" id="1.20.120.1150">
    <property type="match status" value="1"/>
</dbReference>
<evidence type="ECO:0000313" key="9">
    <source>
        <dbReference type="EMBL" id="MBW0462271.1"/>
    </source>
</evidence>
<dbReference type="GO" id="GO:0007052">
    <property type="term" value="P:mitotic spindle organization"/>
    <property type="evidence" value="ECO:0007669"/>
    <property type="project" value="TreeGrafter"/>
</dbReference>
<comment type="subcellular location">
    <subcellularLocation>
        <location evidence="2 7">Cytoplasm</location>
    </subcellularLocation>
</comment>
<proteinExistence type="inferred from homology"/>
<dbReference type="InterPro" id="IPR043170">
    <property type="entry name" value="PTPA_C_lid"/>
</dbReference>
<feature type="compositionally biased region" description="Polar residues" evidence="8">
    <location>
        <begin position="410"/>
        <end position="422"/>
    </location>
</feature>
<dbReference type="GO" id="GO:0003755">
    <property type="term" value="F:peptidyl-prolyl cis-trans isomerase activity"/>
    <property type="evidence" value="ECO:0007669"/>
    <property type="project" value="UniProtKB-KW"/>
</dbReference>
<evidence type="ECO:0000256" key="3">
    <source>
        <dbReference type="ARBA" id="ARBA00011019"/>
    </source>
</evidence>
<keyword evidence="5 7" id="KW-0697">Rotamase</keyword>
<feature type="region of interest" description="Disordered" evidence="8">
    <location>
        <begin position="400"/>
        <end position="422"/>
    </location>
</feature>
<dbReference type="OrthoDB" id="16120at2759"/>
<keyword evidence="10" id="KW-1185">Reference proteome</keyword>
<comment type="caution">
    <text evidence="9">The sequence shown here is derived from an EMBL/GenBank/DDBJ whole genome shotgun (WGS) entry which is preliminary data.</text>
</comment>
<dbReference type="GO" id="GO:0000159">
    <property type="term" value="C:protein phosphatase type 2A complex"/>
    <property type="evidence" value="ECO:0007669"/>
    <property type="project" value="TreeGrafter"/>
</dbReference>
<keyword evidence="6 7" id="KW-0413">Isomerase</keyword>
<dbReference type="AlphaFoldDB" id="A0A9Q3BB66"/>